<dbReference type="EMBL" id="CAJNOV010012683">
    <property type="protein sequence ID" value="CAF1493904.1"/>
    <property type="molecule type" value="Genomic_DNA"/>
</dbReference>
<evidence type="ECO:0000256" key="2">
    <source>
        <dbReference type="ARBA" id="ARBA00022723"/>
    </source>
</evidence>
<gene>
    <name evidence="4" type="ORF">CJN711_LOCUS26861</name>
</gene>
<feature type="domain" description="DDE Tnp4" evidence="3">
    <location>
        <begin position="374"/>
        <end position="543"/>
    </location>
</feature>
<comment type="cofactor">
    <cofactor evidence="1">
        <name>a divalent metal cation</name>
        <dbReference type="ChEBI" id="CHEBI:60240"/>
    </cofactor>
</comment>
<dbReference type="GO" id="GO:0046872">
    <property type="term" value="F:metal ion binding"/>
    <property type="evidence" value="ECO:0007669"/>
    <property type="project" value="UniProtKB-KW"/>
</dbReference>
<evidence type="ECO:0000259" key="3">
    <source>
        <dbReference type="Pfam" id="PF13359"/>
    </source>
</evidence>
<evidence type="ECO:0000313" key="4">
    <source>
        <dbReference type="EMBL" id="CAF1493904.1"/>
    </source>
</evidence>
<dbReference type="Pfam" id="PF13359">
    <property type="entry name" value="DDE_Tnp_4"/>
    <property type="match status" value="1"/>
</dbReference>
<dbReference type="PANTHER" id="PTHR23080">
    <property type="entry name" value="THAP DOMAIN PROTEIN"/>
    <property type="match status" value="1"/>
</dbReference>
<reference evidence="4" key="1">
    <citation type="submission" date="2021-02" db="EMBL/GenBank/DDBJ databases">
        <authorList>
            <person name="Nowell W R."/>
        </authorList>
    </citation>
    <scope>NUCLEOTIDE SEQUENCE</scope>
</reference>
<protein>
    <recommendedName>
        <fullName evidence="3">DDE Tnp4 domain-containing protein</fullName>
    </recommendedName>
</protein>
<evidence type="ECO:0000313" key="5">
    <source>
        <dbReference type="Proteomes" id="UP000663855"/>
    </source>
</evidence>
<proteinExistence type="predicted"/>
<dbReference type="Proteomes" id="UP000663855">
    <property type="component" value="Unassembled WGS sequence"/>
</dbReference>
<dbReference type="AlphaFoldDB" id="A0A815SQI7"/>
<organism evidence="4 5">
    <name type="scientific">Rotaria magnacalcarata</name>
    <dbReference type="NCBI Taxonomy" id="392030"/>
    <lineage>
        <taxon>Eukaryota</taxon>
        <taxon>Metazoa</taxon>
        <taxon>Spiralia</taxon>
        <taxon>Gnathifera</taxon>
        <taxon>Rotifera</taxon>
        <taxon>Eurotatoria</taxon>
        <taxon>Bdelloidea</taxon>
        <taxon>Philodinida</taxon>
        <taxon>Philodinidae</taxon>
        <taxon>Rotaria</taxon>
    </lineage>
</organism>
<keyword evidence="2" id="KW-0479">Metal-binding</keyword>
<accession>A0A815SQI7</accession>
<sequence length="676" mass="77367">MSFHVNSVENCACCGTRLKKGERIHVIDPSKEWFRFIFEKELKLVVDHACFMRIYRGYQASSVKKEAINLLKKEDKAVQTDQINIVDSSTMTDLPPTTISHSATDFPLKRRANHSMSLDDAVPSQNDNMIELPMFKVPSSRSRCCVCLGYYAKTKSPSCSIDEFIRCETFVTHQIMIREGSTCCCKHVNKNQFTPDAINFIKTTEPNMNMIRQDELIKSLDDLKTVYNRLKSMVHDANQRPTIDFNEYDRFTDHEYFILTGIKKNDFINLCSMVPPNSLRNTQLRSSYQAIGCLLVKLRLGLSNSVLSLLFSLPDVKAVSRVLDSARTSLMEHFVPRYLGFQHISRQDVIDKHTRPLAARLFTKPGDNNAILILDGTYVYVQKSANNIVQRKTFSLHKGRPLIKPMMLVSTDGYIISAIGPYLANARNNDASITKHIMLNNREGIIDWLEPNDVLIVDRGFRDSLPLLNNLGYKTYMPTFLKQADKQLSTTDANQTRLVTKIRWVVESANGRIKTWRFFDRVVPNSLLPIVGDLFSIVCALTNAYRPLFVRDVSNDDKIADTMLSLLTESNKLKDYVDKLKNKSEKTLKWLHIDAHNAVQDFPILSLDKLNDITLGCFQIKQAKRYTMEHLSKNGSFFVQLAKQKKNILKAQLQSRHRSGVLYNLYIQYSNNKING</sequence>
<name>A0A815SQI7_9BILA</name>
<comment type="caution">
    <text evidence="4">The sequence shown here is derived from an EMBL/GenBank/DDBJ whole genome shotgun (WGS) entry which is preliminary data.</text>
</comment>
<dbReference type="InterPro" id="IPR027806">
    <property type="entry name" value="HARBI1_dom"/>
</dbReference>
<evidence type="ECO:0000256" key="1">
    <source>
        <dbReference type="ARBA" id="ARBA00001968"/>
    </source>
</evidence>
<dbReference type="PANTHER" id="PTHR23080:SF133">
    <property type="entry name" value="SI:CH211-262I1.5-RELATED"/>
    <property type="match status" value="1"/>
</dbReference>